<proteinExistence type="predicted"/>
<organism evidence="2 3">
    <name type="scientific">Lentinula detonsa</name>
    <dbReference type="NCBI Taxonomy" id="2804962"/>
    <lineage>
        <taxon>Eukaryota</taxon>
        <taxon>Fungi</taxon>
        <taxon>Dikarya</taxon>
        <taxon>Basidiomycota</taxon>
        <taxon>Agaricomycotina</taxon>
        <taxon>Agaricomycetes</taxon>
        <taxon>Agaricomycetidae</taxon>
        <taxon>Agaricales</taxon>
        <taxon>Marasmiineae</taxon>
        <taxon>Omphalotaceae</taxon>
        <taxon>Lentinula</taxon>
    </lineage>
</organism>
<evidence type="ECO:0000256" key="1">
    <source>
        <dbReference type="SAM" id="MobiDB-lite"/>
    </source>
</evidence>
<sequence>MKASTEMKKNNSKKRIASYLDQQKQKDSEQPLLRPDLALPSPAVGPKSPPLLDDSLTENGPDTEKQAEIDAIINDADDLAMSSGPDSNVDVDDADFADNEDEEVKRLEEELKKAKNRKAIKFSVRQDINTMRVNAPSTPVGKLTRKRPNSESETKPLSTKRAKQADIGGLKANWKPLVYGNKTLSTSALHEDSTEIEFEEIAGGEFEQDVVKEVMDAERAGKSHKNEAHTSKEVVEVKLEPADVNEIANEERETGKPAQPKPRATVKVSDLPFGLASDRNIWNSAVQSSLIEWSGSRAQQFSLGSDPEFRPTLRNLWNEHLAILPHLLPNTIDAKGQTILRCDHPAINSQAQTQIRNYRSKVGQRGLQAVIGYLQANAKGAEAEKQLVVQLRHKDSFIYEKPGSMPASSTGAFRGALIMRTFAFYLTWALDAPTIGEKLPAGALALATTAVYRALDVCKNGIPASDQKTMPVSTRPGRNTPDSFNEEWAPSCQRFYNLIIKLKDDKWDLIFAASEGYIPDLPNAGAGPALKRIRAEAAAQLGHWQGSLGGGRTARTEDEGETIILSDVLVLIKIPTQYYLSLSLSLSLLVRELDHFLYALKPISHSMRHFIFLCISLLTLSPSFVFGITSDDVAKLQGIKAQEMSKTVTSQDRTTYFSHDISGRLSQAKKLAGAKGKFTKAIYTWTEDGTSVIMKVLSLKASRDELRV</sequence>
<protein>
    <submittedName>
        <fullName evidence="2">Uncharacterized protein</fullName>
    </submittedName>
</protein>
<feature type="region of interest" description="Disordered" evidence="1">
    <location>
        <begin position="131"/>
        <end position="164"/>
    </location>
</feature>
<dbReference type="EMBL" id="MU802254">
    <property type="protein sequence ID" value="KAJ3979886.1"/>
    <property type="molecule type" value="Genomic_DNA"/>
</dbReference>
<comment type="caution">
    <text evidence="2">The sequence shown here is derived from an EMBL/GenBank/DDBJ whole genome shotgun (WGS) entry which is preliminary data.</text>
</comment>
<evidence type="ECO:0000313" key="3">
    <source>
        <dbReference type="Proteomes" id="UP001163850"/>
    </source>
</evidence>
<name>A0AA38UNP7_9AGAR</name>
<gene>
    <name evidence="2" type="ORF">F5890DRAFT_1631305</name>
</gene>
<dbReference type="AlphaFoldDB" id="A0AA38UNP7"/>
<reference evidence="2" key="1">
    <citation type="submission" date="2022-08" db="EMBL/GenBank/DDBJ databases">
        <authorList>
            <consortium name="DOE Joint Genome Institute"/>
            <person name="Min B."/>
            <person name="Riley R."/>
            <person name="Sierra-Patev S."/>
            <person name="Naranjo-Ortiz M."/>
            <person name="Looney B."/>
            <person name="Konkel Z."/>
            <person name="Slot J.C."/>
            <person name="Sakamoto Y."/>
            <person name="Steenwyk J.L."/>
            <person name="Rokas A."/>
            <person name="Carro J."/>
            <person name="Camarero S."/>
            <person name="Ferreira P."/>
            <person name="Molpeceres G."/>
            <person name="Ruiz-Duenas F.J."/>
            <person name="Serrano A."/>
            <person name="Henrissat B."/>
            <person name="Drula E."/>
            <person name="Hughes K.W."/>
            <person name="Mata J.L."/>
            <person name="Ishikawa N.K."/>
            <person name="Vargas-Isla R."/>
            <person name="Ushijima S."/>
            <person name="Smith C.A."/>
            <person name="Ahrendt S."/>
            <person name="Andreopoulos W."/>
            <person name="He G."/>
            <person name="Labutti K."/>
            <person name="Lipzen A."/>
            <person name="Ng V."/>
            <person name="Sandor L."/>
            <person name="Barry K."/>
            <person name="Martinez A.T."/>
            <person name="Xiao Y."/>
            <person name="Gibbons J.G."/>
            <person name="Terashima K."/>
            <person name="Hibbett D.S."/>
            <person name="Grigoriev I.V."/>
        </authorList>
    </citation>
    <scope>NUCLEOTIDE SEQUENCE</scope>
    <source>
        <strain evidence="2">TFB7829</strain>
    </source>
</reference>
<accession>A0AA38UNP7</accession>
<dbReference type="Proteomes" id="UP001163850">
    <property type="component" value="Unassembled WGS sequence"/>
</dbReference>
<feature type="compositionally biased region" description="Acidic residues" evidence="1">
    <location>
        <begin position="89"/>
        <end position="101"/>
    </location>
</feature>
<feature type="non-terminal residue" evidence="2">
    <location>
        <position position="1"/>
    </location>
</feature>
<evidence type="ECO:0000313" key="2">
    <source>
        <dbReference type="EMBL" id="KAJ3979886.1"/>
    </source>
</evidence>
<feature type="region of interest" description="Disordered" evidence="1">
    <location>
        <begin position="1"/>
        <end position="101"/>
    </location>
</feature>